<comment type="caution">
    <text evidence="2">The sequence shown here is derived from an EMBL/GenBank/DDBJ whole genome shotgun (WGS) entry which is preliminary data.</text>
</comment>
<dbReference type="Proteomes" id="UP000703269">
    <property type="component" value="Unassembled WGS sequence"/>
</dbReference>
<gene>
    <name evidence="2" type="ORF">PsYK624_156270</name>
</gene>
<protein>
    <submittedName>
        <fullName evidence="2">Tuberous sclerosis 2 protein-like protein</fullName>
    </submittedName>
</protein>
<keyword evidence="3" id="KW-1185">Reference proteome</keyword>
<evidence type="ECO:0000313" key="2">
    <source>
        <dbReference type="EMBL" id="GJE99373.1"/>
    </source>
</evidence>
<dbReference type="AlphaFoldDB" id="A0A9P3LL67"/>
<proteinExistence type="predicted"/>
<name>A0A9P3LL67_9APHY</name>
<evidence type="ECO:0000313" key="3">
    <source>
        <dbReference type="Proteomes" id="UP000703269"/>
    </source>
</evidence>
<sequence length="150" mass="16719">MPRETKKKVKETQGSEGSDEGFAVTVAQQVQTSWEKKKRENEAKFLAAARAELDACGKEKTACFVKEANDMQVILDRFVSDYAAVEDRIRNLWQELLVAHAASLETSKKHHAAAVDMDQTREKGQVRGMAISKKAVEDCGKLIFSLSESE</sequence>
<dbReference type="OrthoDB" id="3235454at2759"/>
<reference evidence="2 3" key="1">
    <citation type="submission" date="2021-08" db="EMBL/GenBank/DDBJ databases">
        <title>Draft Genome Sequence of Phanerochaete sordida strain YK-624.</title>
        <authorList>
            <person name="Mori T."/>
            <person name="Dohra H."/>
            <person name="Suzuki T."/>
            <person name="Kawagishi H."/>
            <person name="Hirai H."/>
        </authorList>
    </citation>
    <scope>NUCLEOTIDE SEQUENCE [LARGE SCALE GENOMIC DNA]</scope>
    <source>
        <strain evidence="2 3">YK-624</strain>
    </source>
</reference>
<evidence type="ECO:0000256" key="1">
    <source>
        <dbReference type="SAM" id="MobiDB-lite"/>
    </source>
</evidence>
<dbReference type="EMBL" id="BPQB01000107">
    <property type="protein sequence ID" value="GJE99373.1"/>
    <property type="molecule type" value="Genomic_DNA"/>
</dbReference>
<accession>A0A9P3LL67</accession>
<organism evidence="2 3">
    <name type="scientific">Phanerochaete sordida</name>
    <dbReference type="NCBI Taxonomy" id="48140"/>
    <lineage>
        <taxon>Eukaryota</taxon>
        <taxon>Fungi</taxon>
        <taxon>Dikarya</taxon>
        <taxon>Basidiomycota</taxon>
        <taxon>Agaricomycotina</taxon>
        <taxon>Agaricomycetes</taxon>
        <taxon>Polyporales</taxon>
        <taxon>Phanerochaetaceae</taxon>
        <taxon>Phanerochaete</taxon>
    </lineage>
</organism>
<feature type="region of interest" description="Disordered" evidence="1">
    <location>
        <begin position="1"/>
        <end position="22"/>
    </location>
</feature>